<dbReference type="Pfam" id="PF20152">
    <property type="entry name" value="DUF6534"/>
    <property type="match status" value="1"/>
</dbReference>
<keyword evidence="1" id="KW-0812">Transmembrane</keyword>
<organism evidence="3 4">
    <name type="scientific">Mycena metata</name>
    <dbReference type="NCBI Taxonomy" id="1033252"/>
    <lineage>
        <taxon>Eukaryota</taxon>
        <taxon>Fungi</taxon>
        <taxon>Dikarya</taxon>
        <taxon>Basidiomycota</taxon>
        <taxon>Agaricomycotina</taxon>
        <taxon>Agaricomycetes</taxon>
        <taxon>Agaricomycetidae</taxon>
        <taxon>Agaricales</taxon>
        <taxon>Marasmiineae</taxon>
        <taxon>Mycenaceae</taxon>
        <taxon>Mycena</taxon>
    </lineage>
</organism>
<keyword evidence="4" id="KW-1185">Reference proteome</keyword>
<feature type="transmembrane region" description="Helical" evidence="1">
    <location>
        <begin position="64"/>
        <end position="87"/>
    </location>
</feature>
<proteinExistence type="predicted"/>
<evidence type="ECO:0000313" key="4">
    <source>
        <dbReference type="Proteomes" id="UP001215598"/>
    </source>
</evidence>
<comment type="caution">
    <text evidence="3">The sequence shown here is derived from an EMBL/GenBank/DDBJ whole genome shotgun (WGS) entry which is preliminary data.</text>
</comment>
<feature type="domain" description="DUF6534" evidence="2">
    <location>
        <begin position="28"/>
        <end position="80"/>
    </location>
</feature>
<dbReference type="InterPro" id="IPR045339">
    <property type="entry name" value="DUF6534"/>
</dbReference>
<protein>
    <recommendedName>
        <fullName evidence="2">DUF6534 domain-containing protein</fullName>
    </recommendedName>
</protein>
<gene>
    <name evidence="3" type="ORF">B0H16DRAFT_344869</name>
</gene>
<keyword evidence="1" id="KW-1133">Transmembrane helix</keyword>
<evidence type="ECO:0000259" key="2">
    <source>
        <dbReference type="Pfam" id="PF20152"/>
    </source>
</evidence>
<accession>A0AAD7MLM6</accession>
<dbReference type="EMBL" id="JARKIB010000215">
    <property type="protein sequence ID" value="KAJ7722933.1"/>
    <property type="molecule type" value="Genomic_DNA"/>
</dbReference>
<keyword evidence="1" id="KW-0472">Membrane</keyword>
<evidence type="ECO:0000256" key="1">
    <source>
        <dbReference type="SAM" id="Phobius"/>
    </source>
</evidence>
<evidence type="ECO:0000313" key="3">
    <source>
        <dbReference type="EMBL" id="KAJ7722933.1"/>
    </source>
</evidence>
<sequence length="122" mass="13353">MYGGGGHARTLNDVQKVVPLAIFWTVATAVCDVAIATSLVWTLRGMKTTFKDTDRLLRRVMMISVWNGLTTSLAATEGMLGTIILPYSTRHGLRAETTPPRQTPALSSTESARCRSLKNIRC</sequence>
<dbReference type="Proteomes" id="UP001215598">
    <property type="component" value="Unassembled WGS sequence"/>
</dbReference>
<dbReference type="AlphaFoldDB" id="A0AAD7MLM6"/>
<reference evidence="3" key="1">
    <citation type="submission" date="2023-03" db="EMBL/GenBank/DDBJ databases">
        <title>Massive genome expansion in bonnet fungi (Mycena s.s.) driven by repeated elements and novel gene families across ecological guilds.</title>
        <authorList>
            <consortium name="Lawrence Berkeley National Laboratory"/>
            <person name="Harder C.B."/>
            <person name="Miyauchi S."/>
            <person name="Viragh M."/>
            <person name="Kuo A."/>
            <person name="Thoen E."/>
            <person name="Andreopoulos B."/>
            <person name="Lu D."/>
            <person name="Skrede I."/>
            <person name="Drula E."/>
            <person name="Henrissat B."/>
            <person name="Morin E."/>
            <person name="Kohler A."/>
            <person name="Barry K."/>
            <person name="LaButti K."/>
            <person name="Morin E."/>
            <person name="Salamov A."/>
            <person name="Lipzen A."/>
            <person name="Mereny Z."/>
            <person name="Hegedus B."/>
            <person name="Baldrian P."/>
            <person name="Stursova M."/>
            <person name="Weitz H."/>
            <person name="Taylor A."/>
            <person name="Grigoriev I.V."/>
            <person name="Nagy L.G."/>
            <person name="Martin F."/>
            <person name="Kauserud H."/>
        </authorList>
    </citation>
    <scope>NUCLEOTIDE SEQUENCE</scope>
    <source>
        <strain evidence="3">CBHHK182m</strain>
    </source>
</reference>
<feature type="transmembrane region" description="Helical" evidence="1">
    <location>
        <begin position="20"/>
        <end position="43"/>
    </location>
</feature>
<name>A0AAD7MLM6_9AGAR</name>